<evidence type="ECO:0000256" key="2">
    <source>
        <dbReference type="ARBA" id="ARBA00022573"/>
    </source>
</evidence>
<evidence type="ECO:0000256" key="3">
    <source>
        <dbReference type="ARBA" id="ARBA00023002"/>
    </source>
</evidence>
<dbReference type="Proteomes" id="UP001163152">
    <property type="component" value="Chromosome"/>
</dbReference>
<organism evidence="4 5">
    <name type="scientific">Thermocoleostomius sinensis A174</name>
    <dbReference type="NCBI Taxonomy" id="2016057"/>
    <lineage>
        <taxon>Bacteria</taxon>
        <taxon>Bacillati</taxon>
        <taxon>Cyanobacteriota</taxon>
        <taxon>Cyanophyceae</taxon>
        <taxon>Oculatellales</taxon>
        <taxon>Oculatellaceae</taxon>
        <taxon>Thermocoleostomius</taxon>
    </lineage>
</organism>
<dbReference type="NCBIfam" id="TIGR00715">
    <property type="entry name" value="precor6x_red"/>
    <property type="match status" value="1"/>
</dbReference>
<dbReference type="Pfam" id="PF02571">
    <property type="entry name" value="CbiJ"/>
    <property type="match status" value="1"/>
</dbReference>
<name>A0A9E9C8A3_9CYAN</name>
<reference evidence="4" key="1">
    <citation type="submission" date="2022-12" db="EMBL/GenBank/DDBJ databases">
        <title>Polyphasic identification of a Novel Hot-Spring Cyanobacterium Ocullathermofonsia sinensis gen nov. sp. nov. and Genomic Insights on its Adaptations to the Thermal Habitat.</title>
        <authorList>
            <person name="Daroch M."/>
            <person name="Tang J."/>
            <person name="Jiang Y."/>
        </authorList>
    </citation>
    <scope>NUCLEOTIDE SEQUENCE</scope>
    <source>
        <strain evidence="4">PKUAC-SCTA174</strain>
    </source>
</reference>
<gene>
    <name evidence="4" type="ORF">OXH18_23545</name>
</gene>
<dbReference type="NCBIfam" id="NF005970">
    <property type="entry name" value="PRK08057.1-4"/>
    <property type="match status" value="1"/>
</dbReference>
<comment type="pathway">
    <text evidence="1">Cofactor biosynthesis; adenosylcobalamin biosynthesis.</text>
</comment>
<keyword evidence="5" id="KW-1185">Reference proteome</keyword>
<protein>
    <submittedName>
        <fullName evidence="4">Cobalt-precorrin-6A reductase</fullName>
        <ecNumber evidence="4">1.3.1.106</ecNumber>
    </submittedName>
</protein>
<dbReference type="PANTHER" id="PTHR36925:SF1">
    <property type="entry name" value="COBALT-PRECORRIN-6A REDUCTASE"/>
    <property type="match status" value="1"/>
</dbReference>
<keyword evidence="3 4" id="KW-0560">Oxidoreductase</keyword>
<dbReference type="InterPro" id="IPR003723">
    <property type="entry name" value="Precorrin-6x_reduct"/>
</dbReference>
<dbReference type="GO" id="GO:0016994">
    <property type="term" value="F:precorrin-6A reductase activity"/>
    <property type="evidence" value="ECO:0007669"/>
    <property type="project" value="InterPro"/>
</dbReference>
<sequence>MTSTSPTIWLIGGTQESAELANAIAHRQVPCLVTVTTDAARSLYPTTPTLQVRVGALHREQAETLLRTYHIGCILDASHPFAVEISTLAIALAQHYHLPYLRYERPVLASPSFVQTLNSPLHLISWQALLTDNYLAGQRVLLTIGYKNLALFHAWHDRACLFARILPSTVALEAALQAGFTSDRLIALRPPYTAALERALWQQWQITKVVTKASGSAGGEDIKYQIAAELGVQLIVIDRPAIAYPCQTSDFQTALSFCDTLGTAYPPTPS</sequence>
<dbReference type="KEGG" id="tsin:OXH18_23545"/>
<dbReference type="EMBL" id="CP113797">
    <property type="protein sequence ID" value="WAL60108.1"/>
    <property type="molecule type" value="Genomic_DNA"/>
</dbReference>
<evidence type="ECO:0000313" key="4">
    <source>
        <dbReference type="EMBL" id="WAL60108.1"/>
    </source>
</evidence>
<proteinExistence type="predicted"/>
<dbReference type="GO" id="GO:0009236">
    <property type="term" value="P:cobalamin biosynthetic process"/>
    <property type="evidence" value="ECO:0007669"/>
    <property type="project" value="UniProtKB-KW"/>
</dbReference>
<evidence type="ECO:0000313" key="5">
    <source>
        <dbReference type="Proteomes" id="UP001163152"/>
    </source>
</evidence>
<keyword evidence="2" id="KW-0169">Cobalamin biosynthesis</keyword>
<dbReference type="EC" id="1.3.1.106" evidence="4"/>
<dbReference type="PROSITE" id="PS51014">
    <property type="entry name" value="COBK_CBIJ"/>
    <property type="match status" value="1"/>
</dbReference>
<dbReference type="RefSeq" id="WP_268609956.1">
    <property type="nucleotide sequence ID" value="NZ_CP113797.1"/>
</dbReference>
<accession>A0A9E9C8A3</accession>
<evidence type="ECO:0000256" key="1">
    <source>
        <dbReference type="ARBA" id="ARBA00004953"/>
    </source>
</evidence>
<dbReference type="PANTHER" id="PTHR36925">
    <property type="entry name" value="COBALT-PRECORRIN-6A REDUCTASE"/>
    <property type="match status" value="1"/>
</dbReference>
<dbReference type="AlphaFoldDB" id="A0A9E9C8A3"/>